<sequence>MNNRRVKKSVTTSLILLLTSSMLLAACSNASKTEDAGKTGAKDNTTTTTPKGPKPKIKVSVYDRNNVPEGEGKITDNRWTKWINENAPVEVEFVPVQRNNSPEKWNVLFASGEAPDLIFEYSEAYMKELAGKGQLMPLDDAIEKYAPTYKKILADNPILKTKTTFNDKTYFFGRMFPEMVTNHYLMVRKDWLDKLKLPMPNTAEEFYQVAKAFTEQDPDGNGKKDTYGSTLTDVDFFYGVGDITSPGSGAAASINMFHLQNDQFVHSWDRLQASQVLKKRLYDAGAVNKDFFADKNGEMAKQDWVNGKLGMYIGDNLEAVKGFSTYDTFSKNNPNADVALLPFPKTEFGQFAPPGATPFQLMLAVNATSKNVEAVMKYVEWMLKDETYTTLKYGMEGVNYKLDAAGCPKPIDTDKNKKEKDWNADFLVINQVNKLSKCESFTQSILDVSKPLDKKYAELISQGRKFYATPEHPFFNDITLPLALPDDLNVIDNSVKTTLINIFTKAVVSGATYTNEQAMKDAKDAWEKAGGKKIDDFYGKAYTDYKNKGVIFTKDYYKYVK</sequence>
<dbReference type="PROSITE" id="PS51257">
    <property type="entry name" value="PROKAR_LIPOPROTEIN"/>
    <property type="match status" value="1"/>
</dbReference>
<dbReference type="PANTHER" id="PTHR43649:SF33">
    <property type="entry name" value="POLYGALACTURONAN_RHAMNOGALACTURONAN-BINDING PROTEIN YTCQ"/>
    <property type="match status" value="1"/>
</dbReference>
<proteinExistence type="predicted"/>
<comment type="caution">
    <text evidence="8">The sequence shown here is derived from an EMBL/GenBank/DDBJ whole genome shotgun (WGS) entry which is preliminary data.</text>
</comment>
<organism evidence="8 9">
    <name type="scientific">Paenibacillus allorhizoplanae</name>
    <dbReference type="NCBI Taxonomy" id="2905648"/>
    <lineage>
        <taxon>Bacteria</taxon>
        <taxon>Bacillati</taxon>
        <taxon>Bacillota</taxon>
        <taxon>Bacilli</taxon>
        <taxon>Bacillales</taxon>
        <taxon>Paenibacillaceae</taxon>
        <taxon>Paenibacillus</taxon>
    </lineage>
</organism>
<evidence type="ECO:0000256" key="5">
    <source>
        <dbReference type="ARBA" id="ARBA00023288"/>
    </source>
</evidence>
<gene>
    <name evidence="8" type="primary">lipO_20</name>
    <name evidence="8" type="ORF">PAECIP111891_02108</name>
</gene>
<accession>A0ABN8G7V7</accession>
<dbReference type="InterPro" id="IPR006059">
    <property type="entry name" value="SBP"/>
</dbReference>
<evidence type="ECO:0000256" key="3">
    <source>
        <dbReference type="ARBA" id="ARBA00023136"/>
    </source>
</evidence>
<evidence type="ECO:0000256" key="6">
    <source>
        <dbReference type="SAM" id="MobiDB-lite"/>
    </source>
</evidence>
<feature type="region of interest" description="Disordered" evidence="6">
    <location>
        <begin position="31"/>
        <end position="57"/>
    </location>
</feature>
<protein>
    <submittedName>
        <fullName evidence="8">Lipoprotein LipO</fullName>
    </submittedName>
</protein>
<evidence type="ECO:0000313" key="8">
    <source>
        <dbReference type="EMBL" id="CAH1202279.1"/>
    </source>
</evidence>
<keyword evidence="1" id="KW-1003">Cell membrane</keyword>
<dbReference type="RefSeq" id="WP_236286851.1">
    <property type="nucleotide sequence ID" value="NZ_CAKMMW010000004.1"/>
</dbReference>
<name>A0ABN8G7V7_9BACL</name>
<keyword evidence="2 7" id="KW-0732">Signal</keyword>
<evidence type="ECO:0000256" key="1">
    <source>
        <dbReference type="ARBA" id="ARBA00022475"/>
    </source>
</evidence>
<feature type="chain" id="PRO_5045397149" evidence="7">
    <location>
        <begin position="26"/>
        <end position="561"/>
    </location>
</feature>
<evidence type="ECO:0000256" key="7">
    <source>
        <dbReference type="SAM" id="SignalP"/>
    </source>
</evidence>
<dbReference type="EMBL" id="CAKMMW010000004">
    <property type="protein sequence ID" value="CAH1202279.1"/>
    <property type="molecule type" value="Genomic_DNA"/>
</dbReference>
<keyword evidence="4" id="KW-0564">Palmitate</keyword>
<feature type="signal peptide" evidence="7">
    <location>
        <begin position="1"/>
        <end position="25"/>
    </location>
</feature>
<keyword evidence="9" id="KW-1185">Reference proteome</keyword>
<dbReference type="PANTHER" id="PTHR43649">
    <property type="entry name" value="ARABINOSE-BINDING PROTEIN-RELATED"/>
    <property type="match status" value="1"/>
</dbReference>
<reference evidence="8" key="1">
    <citation type="submission" date="2022-01" db="EMBL/GenBank/DDBJ databases">
        <authorList>
            <person name="Criscuolo A."/>
        </authorList>
    </citation>
    <scope>NUCLEOTIDE SEQUENCE</scope>
    <source>
        <strain evidence="8">CIP111891</strain>
    </source>
</reference>
<dbReference type="Proteomes" id="UP000838821">
    <property type="component" value="Unassembled WGS sequence"/>
</dbReference>
<dbReference type="InterPro" id="IPR050490">
    <property type="entry name" value="Bact_solute-bd_prot1"/>
</dbReference>
<dbReference type="Pfam" id="PF01547">
    <property type="entry name" value="SBP_bac_1"/>
    <property type="match status" value="1"/>
</dbReference>
<keyword evidence="3" id="KW-0472">Membrane</keyword>
<evidence type="ECO:0000256" key="4">
    <source>
        <dbReference type="ARBA" id="ARBA00023139"/>
    </source>
</evidence>
<dbReference type="SUPFAM" id="SSF53850">
    <property type="entry name" value="Periplasmic binding protein-like II"/>
    <property type="match status" value="1"/>
</dbReference>
<feature type="compositionally biased region" description="Low complexity" evidence="6">
    <location>
        <begin position="42"/>
        <end position="51"/>
    </location>
</feature>
<dbReference type="Gene3D" id="3.40.190.10">
    <property type="entry name" value="Periplasmic binding protein-like II"/>
    <property type="match status" value="2"/>
</dbReference>
<keyword evidence="5 8" id="KW-0449">Lipoprotein</keyword>
<evidence type="ECO:0000256" key="2">
    <source>
        <dbReference type="ARBA" id="ARBA00022729"/>
    </source>
</evidence>
<feature type="compositionally biased region" description="Basic and acidic residues" evidence="6">
    <location>
        <begin position="32"/>
        <end position="41"/>
    </location>
</feature>
<evidence type="ECO:0000313" key="9">
    <source>
        <dbReference type="Proteomes" id="UP000838821"/>
    </source>
</evidence>